<evidence type="ECO:0000313" key="8">
    <source>
        <dbReference type="Proteomes" id="UP000440578"/>
    </source>
</evidence>
<keyword evidence="2" id="KW-0963">Cytoplasm</keyword>
<dbReference type="PANTHER" id="PTHR22948">
    <property type="entry name" value="TUDOR DOMAIN CONTAINING PROTEIN"/>
    <property type="match status" value="1"/>
</dbReference>
<evidence type="ECO:0000313" key="7">
    <source>
        <dbReference type="EMBL" id="KAF0305849.1"/>
    </source>
</evidence>
<dbReference type="InterPro" id="IPR041966">
    <property type="entry name" value="LOTUS-like"/>
</dbReference>
<organism evidence="7 8">
    <name type="scientific">Amphibalanus amphitrite</name>
    <name type="common">Striped barnacle</name>
    <name type="synonym">Balanus amphitrite</name>
    <dbReference type="NCBI Taxonomy" id="1232801"/>
    <lineage>
        <taxon>Eukaryota</taxon>
        <taxon>Metazoa</taxon>
        <taxon>Ecdysozoa</taxon>
        <taxon>Arthropoda</taxon>
        <taxon>Crustacea</taxon>
        <taxon>Multicrustacea</taxon>
        <taxon>Cirripedia</taxon>
        <taxon>Thoracica</taxon>
        <taxon>Thoracicalcarea</taxon>
        <taxon>Balanomorpha</taxon>
        <taxon>Balanoidea</taxon>
        <taxon>Balanidae</taxon>
        <taxon>Amphibalaninae</taxon>
        <taxon>Amphibalanus</taxon>
    </lineage>
</organism>
<sequence length="613" mass="66679">MGPQRELTNTSIPYRRLGFYSPEELLLDATDVCRCERLPGGQLHLRPVCDSSTQHVLKMVERSRRPKTSGGRRRGAAGPRPAGPPPESESPWRPAGGSVPVEARESILRLGIYLDEFNQKHLAMVGHAIAYITLGFFSLKGLMESIPELVRLKETPTGDKVFPIPAPVEDSVRGFSEELVKVISAQSECVKVSDVPNLYYREFGRGLDYQQQGFTSLLEALASLGAPFHLEKRDDDWHVSVRRPGGRRARAATGAQGPAAAGDTGRLHSPRSDAAGVVPSAAGGDAARSPVPPARFAIQQLVWLEEGRQVATETGYPLLEVVVTHARSPGEFFFRLGSSGAELVRLEAALAAVYGGQHRAPAMRHWTAGRPLAARTHAGWRRAVLLGRAAEQVKVYLVDTGARLLLSLEAVRPLDDQFLKLPALAHEGSLARVAPPHGIWSRPAQTVFDKLVRGGVPLMATVLQQSQYVSALLLCDTRGETDVHVGDELVSAGAAVVQPQHDWPPATLRTPDSRLLSDLYAALGAPDDHRRPAVNGEVRTPPEGAELLSPTSRQLPEADHRDTGLVDRINALKIQCYDAHKQFEGAPAGPRRAALRARHLRLEAELQRLQASR</sequence>
<comment type="subcellular location">
    <subcellularLocation>
        <location evidence="1">Cytoplasm</location>
    </subcellularLocation>
</comment>
<dbReference type="SUPFAM" id="SSF63748">
    <property type="entry name" value="Tudor/PWWP/MBT"/>
    <property type="match status" value="1"/>
</dbReference>
<reference evidence="7 8" key="1">
    <citation type="submission" date="2019-07" db="EMBL/GenBank/DDBJ databases">
        <title>Draft genome assembly of a fouling barnacle, Amphibalanus amphitrite (Darwin, 1854): The first reference genome for Thecostraca.</title>
        <authorList>
            <person name="Kim W."/>
        </authorList>
    </citation>
    <scope>NUCLEOTIDE SEQUENCE [LARGE SCALE GENOMIC DNA]</scope>
    <source>
        <strain evidence="7">SNU_AA5</strain>
        <tissue evidence="7">Soma without cirri and trophi</tissue>
    </source>
</reference>
<dbReference type="InterPro" id="IPR002999">
    <property type="entry name" value="Tudor"/>
</dbReference>
<dbReference type="GO" id="GO:0005737">
    <property type="term" value="C:cytoplasm"/>
    <property type="evidence" value="ECO:0007669"/>
    <property type="project" value="UniProtKB-SubCell"/>
</dbReference>
<dbReference type="Proteomes" id="UP000440578">
    <property type="component" value="Unassembled WGS sequence"/>
</dbReference>
<evidence type="ECO:0000256" key="2">
    <source>
        <dbReference type="ARBA" id="ARBA00022490"/>
    </source>
</evidence>
<gene>
    <name evidence="7" type="primary">tdrd5_1</name>
    <name evidence="7" type="ORF">FJT64_022578</name>
</gene>
<evidence type="ECO:0000256" key="1">
    <source>
        <dbReference type="ARBA" id="ARBA00004496"/>
    </source>
</evidence>
<feature type="compositionally biased region" description="Low complexity" evidence="5">
    <location>
        <begin position="251"/>
        <end position="262"/>
    </location>
</feature>
<evidence type="ECO:0000256" key="4">
    <source>
        <dbReference type="ARBA" id="ARBA00022871"/>
    </source>
</evidence>
<dbReference type="Pfam" id="PF00567">
    <property type="entry name" value="TUDOR"/>
    <property type="match status" value="1"/>
</dbReference>
<dbReference type="GO" id="GO:0030154">
    <property type="term" value="P:cell differentiation"/>
    <property type="evidence" value="ECO:0007669"/>
    <property type="project" value="UniProtKB-ARBA"/>
</dbReference>
<feature type="domain" description="HTH OST-type" evidence="6">
    <location>
        <begin position="171"/>
        <end position="243"/>
    </location>
</feature>
<dbReference type="Gene3D" id="3.30.420.610">
    <property type="entry name" value="LOTUS domain-like"/>
    <property type="match status" value="3"/>
</dbReference>
<evidence type="ECO:0000259" key="6">
    <source>
        <dbReference type="PROSITE" id="PS51644"/>
    </source>
</evidence>
<feature type="region of interest" description="Disordered" evidence="5">
    <location>
        <begin position="56"/>
        <end position="98"/>
    </location>
</feature>
<dbReference type="InterPro" id="IPR050621">
    <property type="entry name" value="Tudor_domain_containing"/>
</dbReference>
<dbReference type="PROSITE" id="PS51644">
    <property type="entry name" value="HTH_OST"/>
    <property type="match status" value="1"/>
</dbReference>
<protein>
    <submittedName>
        <fullName evidence="7">Tudor domain-containing protein 5</fullName>
    </submittedName>
</protein>
<dbReference type="Pfam" id="PF12872">
    <property type="entry name" value="OST-HTH"/>
    <property type="match status" value="2"/>
</dbReference>
<keyword evidence="4" id="KW-0744">Spermatogenesis</keyword>
<evidence type="ECO:0000256" key="5">
    <source>
        <dbReference type="SAM" id="MobiDB-lite"/>
    </source>
</evidence>
<dbReference type="CDD" id="cd08824">
    <property type="entry name" value="LOTUS"/>
    <property type="match status" value="1"/>
</dbReference>
<proteinExistence type="predicted"/>
<accession>A0A6A4WKV5</accession>
<comment type="caution">
    <text evidence="7">The sequence shown here is derived from an EMBL/GenBank/DDBJ whole genome shotgun (WGS) entry which is preliminary data.</text>
</comment>
<dbReference type="GO" id="GO:0007283">
    <property type="term" value="P:spermatogenesis"/>
    <property type="evidence" value="ECO:0007669"/>
    <property type="project" value="UniProtKB-KW"/>
</dbReference>
<keyword evidence="3" id="KW-0677">Repeat</keyword>
<dbReference type="InterPro" id="IPR025605">
    <property type="entry name" value="OST-HTH/LOTUS_dom"/>
</dbReference>
<feature type="region of interest" description="Disordered" evidence="5">
    <location>
        <begin position="245"/>
        <end position="290"/>
    </location>
</feature>
<dbReference type="Gene3D" id="2.30.30.140">
    <property type="match status" value="1"/>
</dbReference>
<dbReference type="Gene3D" id="2.40.50.90">
    <property type="match status" value="1"/>
</dbReference>
<dbReference type="AlphaFoldDB" id="A0A6A4WKV5"/>
<dbReference type="EMBL" id="VIIS01000715">
    <property type="protein sequence ID" value="KAF0305849.1"/>
    <property type="molecule type" value="Genomic_DNA"/>
</dbReference>
<name>A0A6A4WKV5_AMPAM</name>
<keyword evidence="4" id="KW-0221">Differentiation</keyword>
<evidence type="ECO:0000256" key="3">
    <source>
        <dbReference type="ARBA" id="ARBA00022737"/>
    </source>
</evidence>
<feature type="compositionally biased region" description="Basic residues" evidence="5">
    <location>
        <begin position="64"/>
        <end position="75"/>
    </location>
</feature>
<dbReference type="PANTHER" id="PTHR22948:SF29">
    <property type="entry name" value="FI02030P-RELATED"/>
    <property type="match status" value="1"/>
</dbReference>
<dbReference type="OrthoDB" id="10034606at2759"/>
<dbReference type="InterPro" id="IPR035437">
    <property type="entry name" value="SNase_OB-fold_sf"/>
</dbReference>
<keyword evidence="8" id="KW-1185">Reference proteome</keyword>